<dbReference type="InterPro" id="IPR036249">
    <property type="entry name" value="Thioredoxin-like_sf"/>
</dbReference>
<evidence type="ECO:0000313" key="3">
    <source>
        <dbReference type="EMBL" id="QPG60470.2"/>
    </source>
</evidence>
<evidence type="ECO:0000256" key="1">
    <source>
        <dbReference type="SAM" id="SignalP"/>
    </source>
</evidence>
<dbReference type="CDD" id="cd02966">
    <property type="entry name" value="TlpA_like_family"/>
    <property type="match status" value="1"/>
</dbReference>
<dbReference type="EMBL" id="CP045503">
    <property type="protein sequence ID" value="QPG60470.2"/>
    <property type="molecule type" value="Genomic_DNA"/>
</dbReference>
<dbReference type="Proteomes" id="UP000316416">
    <property type="component" value="Chromosome"/>
</dbReference>
<name>A0ABX6VEW6_9GAMM</name>
<protein>
    <submittedName>
        <fullName evidence="3">TlpA family protein disulfide reductase</fullName>
    </submittedName>
</protein>
<feature type="signal peptide" evidence="1">
    <location>
        <begin position="1"/>
        <end position="19"/>
    </location>
</feature>
<dbReference type="InterPro" id="IPR050553">
    <property type="entry name" value="Thioredoxin_ResA/DsbE_sf"/>
</dbReference>
<sequence>MVKFIAAFFLCLSVTASNAAPSLHLSVQDINGDAFSLSEYSGSVVYVDFWASWCGPCRKSFPWMNAMHQKYANQGLKIIAINLDTETKLAQQFLTQIQADFTIAYDPDMHVATEFEILGMPSSYLFNRKGELVAKHVGFYREEQAKYEAEIQRWLESVDD</sequence>
<dbReference type="Pfam" id="PF00578">
    <property type="entry name" value="AhpC-TSA"/>
    <property type="match status" value="1"/>
</dbReference>
<evidence type="ECO:0000259" key="2">
    <source>
        <dbReference type="PROSITE" id="PS51352"/>
    </source>
</evidence>
<dbReference type="PANTHER" id="PTHR42852">
    <property type="entry name" value="THIOL:DISULFIDE INTERCHANGE PROTEIN DSBE"/>
    <property type="match status" value="1"/>
</dbReference>
<dbReference type="SUPFAM" id="SSF52833">
    <property type="entry name" value="Thioredoxin-like"/>
    <property type="match status" value="1"/>
</dbReference>
<accession>A0ABX6VEW6</accession>
<gene>
    <name evidence="3" type="ORF">FM038_012970</name>
</gene>
<feature type="domain" description="Thioredoxin" evidence="2">
    <location>
        <begin position="14"/>
        <end position="160"/>
    </location>
</feature>
<reference evidence="3" key="1">
    <citation type="submission" date="2021-07" db="EMBL/GenBank/DDBJ databases">
        <title>Shewanella sp. YLB-07 whole genome sequence.</title>
        <authorList>
            <person name="Yu L."/>
        </authorList>
    </citation>
    <scope>NUCLEOTIDE SEQUENCE</scope>
    <source>
        <strain evidence="3">YLB-08</strain>
    </source>
</reference>
<evidence type="ECO:0000313" key="4">
    <source>
        <dbReference type="Proteomes" id="UP000316416"/>
    </source>
</evidence>
<proteinExistence type="predicted"/>
<feature type="chain" id="PRO_5046444536" evidence="1">
    <location>
        <begin position="20"/>
        <end position="160"/>
    </location>
</feature>
<organism evidence="3 4">
    <name type="scientific">Shewanella eurypsychrophilus</name>
    <dbReference type="NCBI Taxonomy" id="2593656"/>
    <lineage>
        <taxon>Bacteria</taxon>
        <taxon>Pseudomonadati</taxon>
        <taxon>Pseudomonadota</taxon>
        <taxon>Gammaproteobacteria</taxon>
        <taxon>Alteromonadales</taxon>
        <taxon>Shewanellaceae</taxon>
        <taxon>Shewanella</taxon>
    </lineage>
</organism>
<dbReference type="PANTHER" id="PTHR42852:SF18">
    <property type="entry name" value="CHROMOSOME UNDETERMINED SCAFFOLD_47, WHOLE GENOME SHOTGUN SEQUENCE"/>
    <property type="match status" value="1"/>
</dbReference>
<dbReference type="InterPro" id="IPR013766">
    <property type="entry name" value="Thioredoxin_domain"/>
</dbReference>
<keyword evidence="4" id="KW-1185">Reference proteome</keyword>
<dbReference type="Gene3D" id="3.40.30.10">
    <property type="entry name" value="Glutaredoxin"/>
    <property type="match status" value="1"/>
</dbReference>
<dbReference type="InterPro" id="IPR000866">
    <property type="entry name" value="AhpC/TSA"/>
</dbReference>
<keyword evidence="1" id="KW-0732">Signal</keyword>
<dbReference type="PROSITE" id="PS51352">
    <property type="entry name" value="THIOREDOXIN_2"/>
    <property type="match status" value="1"/>
</dbReference>